<dbReference type="Proteomes" id="UP000518752">
    <property type="component" value="Unassembled WGS sequence"/>
</dbReference>
<evidence type="ECO:0000313" key="7">
    <source>
        <dbReference type="EMBL" id="KAF5381472.1"/>
    </source>
</evidence>
<reference evidence="7 8" key="1">
    <citation type="journal article" date="2020" name="ISME J.">
        <title>Uncovering the hidden diversity of litter-decomposition mechanisms in mushroom-forming fungi.</title>
        <authorList>
            <person name="Floudas D."/>
            <person name="Bentzer J."/>
            <person name="Ahren D."/>
            <person name="Johansson T."/>
            <person name="Persson P."/>
            <person name="Tunlid A."/>
        </authorList>
    </citation>
    <scope>NUCLEOTIDE SEQUENCE [LARGE SCALE GENOMIC DNA]</scope>
    <source>
        <strain evidence="7 8">CBS 406.79</strain>
    </source>
</reference>
<proteinExistence type="inferred from homology"/>
<gene>
    <name evidence="7" type="ORF">D9757_008186</name>
    <name evidence="5" type="ORF">D9757_014933</name>
    <name evidence="6" type="ORF">D9757_015217</name>
</gene>
<evidence type="ECO:0000256" key="3">
    <source>
        <dbReference type="ARBA" id="ARBA00022801"/>
    </source>
</evidence>
<dbReference type="AlphaFoldDB" id="A0A8H5M5H6"/>
<evidence type="ECO:0000259" key="4">
    <source>
        <dbReference type="PROSITE" id="PS50600"/>
    </source>
</evidence>
<dbReference type="Pfam" id="PF02902">
    <property type="entry name" value="Peptidase_C48"/>
    <property type="match status" value="1"/>
</dbReference>
<organism evidence="7 8">
    <name type="scientific">Collybiopsis confluens</name>
    <dbReference type="NCBI Taxonomy" id="2823264"/>
    <lineage>
        <taxon>Eukaryota</taxon>
        <taxon>Fungi</taxon>
        <taxon>Dikarya</taxon>
        <taxon>Basidiomycota</taxon>
        <taxon>Agaricomycotina</taxon>
        <taxon>Agaricomycetes</taxon>
        <taxon>Agaricomycetidae</taxon>
        <taxon>Agaricales</taxon>
        <taxon>Marasmiineae</taxon>
        <taxon>Omphalotaceae</taxon>
        <taxon>Collybiopsis</taxon>
    </lineage>
</organism>
<protein>
    <recommendedName>
        <fullName evidence="4">Ubiquitin-like protease family profile domain-containing protein</fullName>
    </recommendedName>
</protein>
<dbReference type="InterPro" id="IPR003653">
    <property type="entry name" value="Peptidase_C48_C"/>
</dbReference>
<dbReference type="EMBL" id="JAACJN010000057">
    <property type="protein sequence ID" value="KAF5381472.1"/>
    <property type="molecule type" value="Genomic_DNA"/>
</dbReference>
<evidence type="ECO:0000313" key="5">
    <source>
        <dbReference type="EMBL" id="KAF5340925.1"/>
    </source>
</evidence>
<evidence type="ECO:0000313" key="6">
    <source>
        <dbReference type="EMBL" id="KAF5342882.1"/>
    </source>
</evidence>
<feature type="domain" description="Ubiquitin-like protease family profile" evidence="4">
    <location>
        <begin position="128"/>
        <end position="375"/>
    </location>
</feature>
<dbReference type="EMBL" id="JAACJN010000516">
    <property type="protein sequence ID" value="KAF5340925.1"/>
    <property type="molecule type" value="Genomic_DNA"/>
</dbReference>
<keyword evidence="2" id="KW-0645">Protease</keyword>
<evidence type="ECO:0000256" key="2">
    <source>
        <dbReference type="ARBA" id="ARBA00022670"/>
    </source>
</evidence>
<comment type="similarity">
    <text evidence="1">Belongs to the peptidase C48 family.</text>
</comment>
<sequence length="416" mass="46780">MSMSMSPSLSARNMYQQLLSPSRRKRTHKKCIPVNCPPFGLSRSCTSPLLQQISDTVHSCKQLIPSLSLYQLLTSASIDQIDSIVDSEFSSTAATFSNRFFLDSKLHIKQLGDAARVLSIAGSIHVKINLLLKNHDALPSDNAALVALGNLMTLYECIIRKKLAVENDLWTALDDHPEATEAKLRALMAQDRLAVIPSREDSPISITLTSGPSVLGAGSTTKSSIISHLFKRGTSTPKDGYLTADDQTRVIAWCSNAVERLKLKSWDSVFIPINEDRQHWYSVHIDFSRKQINVYDSLGERYIQNCQKPPLLRRNASLMLILLWLTETLSTIRGEPIELQNKLGSGWVCDPHFEVHFQPNSYDCGLHMLWHLRHVLEFRHVVLGRKCSPTHLKFRDNMVGKRLRLAQEMLEDGGLA</sequence>
<evidence type="ECO:0000313" key="8">
    <source>
        <dbReference type="Proteomes" id="UP000518752"/>
    </source>
</evidence>
<keyword evidence="8" id="KW-1185">Reference proteome</keyword>
<evidence type="ECO:0000256" key="1">
    <source>
        <dbReference type="ARBA" id="ARBA00005234"/>
    </source>
</evidence>
<dbReference type="GO" id="GO:0006508">
    <property type="term" value="P:proteolysis"/>
    <property type="evidence" value="ECO:0007669"/>
    <property type="project" value="UniProtKB-KW"/>
</dbReference>
<dbReference type="GO" id="GO:0008234">
    <property type="term" value="F:cysteine-type peptidase activity"/>
    <property type="evidence" value="ECO:0007669"/>
    <property type="project" value="InterPro"/>
</dbReference>
<dbReference type="SUPFAM" id="SSF54001">
    <property type="entry name" value="Cysteine proteinases"/>
    <property type="match status" value="1"/>
</dbReference>
<dbReference type="InterPro" id="IPR038765">
    <property type="entry name" value="Papain-like_cys_pep_sf"/>
</dbReference>
<dbReference type="OrthoDB" id="1939479at2759"/>
<accession>A0A8H5M5H6</accession>
<dbReference type="PROSITE" id="PS50600">
    <property type="entry name" value="ULP_PROTEASE"/>
    <property type="match status" value="1"/>
</dbReference>
<dbReference type="EMBL" id="JAACJN010000483">
    <property type="protein sequence ID" value="KAF5342882.1"/>
    <property type="molecule type" value="Genomic_DNA"/>
</dbReference>
<keyword evidence="3" id="KW-0378">Hydrolase</keyword>
<name>A0A8H5M5H6_9AGAR</name>
<dbReference type="GO" id="GO:0019783">
    <property type="term" value="F:ubiquitin-like protein peptidase activity"/>
    <property type="evidence" value="ECO:0007669"/>
    <property type="project" value="UniProtKB-ARBA"/>
</dbReference>
<comment type="caution">
    <text evidence="7">The sequence shown here is derived from an EMBL/GenBank/DDBJ whole genome shotgun (WGS) entry which is preliminary data.</text>
</comment>
<dbReference type="Gene3D" id="3.40.395.10">
    <property type="entry name" value="Adenoviral Proteinase, Chain A"/>
    <property type="match status" value="1"/>
</dbReference>